<dbReference type="EMBL" id="QPFP01000133">
    <property type="protein sequence ID" value="TEB20703.1"/>
    <property type="molecule type" value="Genomic_DNA"/>
</dbReference>
<feature type="compositionally biased region" description="Low complexity" evidence="1">
    <location>
        <begin position="265"/>
        <end position="275"/>
    </location>
</feature>
<name>A0A4Y7SHM2_COPMI</name>
<feature type="region of interest" description="Disordered" evidence="1">
    <location>
        <begin position="111"/>
        <end position="220"/>
    </location>
</feature>
<accession>A0A4Y7SHM2</accession>
<evidence type="ECO:0000313" key="3">
    <source>
        <dbReference type="Proteomes" id="UP000298030"/>
    </source>
</evidence>
<comment type="caution">
    <text evidence="2">The sequence shown here is derived from an EMBL/GenBank/DDBJ whole genome shotgun (WGS) entry which is preliminary data.</text>
</comment>
<feature type="compositionally biased region" description="Polar residues" evidence="1">
    <location>
        <begin position="13"/>
        <end position="27"/>
    </location>
</feature>
<dbReference type="OrthoDB" id="3132082at2759"/>
<dbReference type="AlphaFoldDB" id="A0A4Y7SHM2"/>
<evidence type="ECO:0000256" key="1">
    <source>
        <dbReference type="SAM" id="MobiDB-lite"/>
    </source>
</evidence>
<proteinExistence type="predicted"/>
<feature type="compositionally biased region" description="Low complexity" evidence="1">
    <location>
        <begin position="332"/>
        <end position="381"/>
    </location>
</feature>
<evidence type="ECO:0000313" key="2">
    <source>
        <dbReference type="EMBL" id="TEB20703.1"/>
    </source>
</evidence>
<feature type="compositionally biased region" description="Low complexity" evidence="1">
    <location>
        <begin position="114"/>
        <end position="133"/>
    </location>
</feature>
<protein>
    <submittedName>
        <fullName evidence="2">Uncharacterized protein</fullName>
    </submittedName>
</protein>
<keyword evidence="3" id="KW-1185">Reference proteome</keyword>
<reference evidence="2 3" key="1">
    <citation type="journal article" date="2019" name="Nat. Ecol. Evol.">
        <title>Megaphylogeny resolves global patterns of mushroom evolution.</title>
        <authorList>
            <person name="Varga T."/>
            <person name="Krizsan K."/>
            <person name="Foldi C."/>
            <person name="Dima B."/>
            <person name="Sanchez-Garcia M."/>
            <person name="Sanchez-Ramirez S."/>
            <person name="Szollosi G.J."/>
            <person name="Szarkandi J.G."/>
            <person name="Papp V."/>
            <person name="Albert L."/>
            <person name="Andreopoulos W."/>
            <person name="Angelini C."/>
            <person name="Antonin V."/>
            <person name="Barry K.W."/>
            <person name="Bougher N.L."/>
            <person name="Buchanan P."/>
            <person name="Buyck B."/>
            <person name="Bense V."/>
            <person name="Catcheside P."/>
            <person name="Chovatia M."/>
            <person name="Cooper J."/>
            <person name="Damon W."/>
            <person name="Desjardin D."/>
            <person name="Finy P."/>
            <person name="Geml J."/>
            <person name="Haridas S."/>
            <person name="Hughes K."/>
            <person name="Justo A."/>
            <person name="Karasinski D."/>
            <person name="Kautmanova I."/>
            <person name="Kiss B."/>
            <person name="Kocsube S."/>
            <person name="Kotiranta H."/>
            <person name="LaButti K.M."/>
            <person name="Lechner B.E."/>
            <person name="Liimatainen K."/>
            <person name="Lipzen A."/>
            <person name="Lukacs Z."/>
            <person name="Mihaltcheva S."/>
            <person name="Morgado L.N."/>
            <person name="Niskanen T."/>
            <person name="Noordeloos M.E."/>
            <person name="Ohm R.A."/>
            <person name="Ortiz-Santana B."/>
            <person name="Ovrebo C."/>
            <person name="Racz N."/>
            <person name="Riley R."/>
            <person name="Savchenko A."/>
            <person name="Shiryaev A."/>
            <person name="Soop K."/>
            <person name="Spirin V."/>
            <person name="Szebenyi C."/>
            <person name="Tomsovsky M."/>
            <person name="Tulloss R.E."/>
            <person name="Uehling J."/>
            <person name="Grigoriev I.V."/>
            <person name="Vagvolgyi C."/>
            <person name="Papp T."/>
            <person name="Martin F.M."/>
            <person name="Miettinen O."/>
            <person name="Hibbett D.S."/>
            <person name="Nagy L.G."/>
        </authorList>
    </citation>
    <scope>NUCLEOTIDE SEQUENCE [LARGE SCALE GENOMIC DNA]</scope>
    <source>
        <strain evidence="2 3">FP101781</strain>
    </source>
</reference>
<feature type="region of interest" description="Disordered" evidence="1">
    <location>
        <begin position="253"/>
        <end position="484"/>
    </location>
</feature>
<organism evidence="2 3">
    <name type="scientific">Coprinellus micaceus</name>
    <name type="common">Glistening ink-cap mushroom</name>
    <name type="synonym">Coprinus micaceus</name>
    <dbReference type="NCBI Taxonomy" id="71717"/>
    <lineage>
        <taxon>Eukaryota</taxon>
        <taxon>Fungi</taxon>
        <taxon>Dikarya</taxon>
        <taxon>Basidiomycota</taxon>
        <taxon>Agaricomycotina</taxon>
        <taxon>Agaricomycetes</taxon>
        <taxon>Agaricomycetidae</taxon>
        <taxon>Agaricales</taxon>
        <taxon>Agaricineae</taxon>
        <taxon>Psathyrellaceae</taxon>
        <taxon>Coprinellus</taxon>
    </lineage>
</organism>
<feature type="compositionally biased region" description="Basic and acidic residues" evidence="1">
    <location>
        <begin position="145"/>
        <end position="163"/>
    </location>
</feature>
<sequence>MSTLNSNVAYGSTINATSNTTGPTSTVGARPMGARAPVVSPKSTAQAQGTATSISSALAQTTQAQTQVGMGMGMMKGGRMPVRQRTLSASSISGSGSASSKRPVVSISTALGPSVATPSSNASSSTSRYNANSGYNTDSGGKMLSAREKGKGRDRGFIDRDPYGGHSGYVTSTPSSPTLITPTAITGRRNLPIPGNQSSSGTASGGGVTPTSGRPLGASFTVGSIPIPSLPVGGGPGGGGGLGIGVGVGGGAEGKRMVRPLPLPGGQQQQQQQAQGGAGVDRGTSPSPRLPFSPVREFGSPPAPPPSHPSYPRDILGSREGLTRERERDQSRGAGSTSSAMSSPPSSAFGSPNMGTSMVGSVSSVTSASSGSVLGSDAGLSRHPNQYPQQSAWLRQPHPHHPHHQQQTQPLQPQRRHRSPTTGYHPHGAFNVRSGMAIPAPASPVTGPGQAAFLAQSPPRQPWVPSSSGQNQGASAASRPANAAATALRAKRRYDTYGGFWVPLQSGR</sequence>
<feature type="compositionally biased region" description="Low complexity" evidence="1">
    <location>
        <begin position="171"/>
        <end position="186"/>
    </location>
</feature>
<dbReference type="Proteomes" id="UP000298030">
    <property type="component" value="Unassembled WGS sequence"/>
</dbReference>
<feature type="compositionally biased region" description="Low complexity" evidence="1">
    <location>
        <begin position="466"/>
        <end position="484"/>
    </location>
</feature>
<feature type="region of interest" description="Disordered" evidence="1">
    <location>
        <begin position="13"/>
        <end position="51"/>
    </location>
</feature>
<gene>
    <name evidence="2" type="ORF">FA13DRAFT_202544</name>
</gene>
<feature type="compositionally biased region" description="Basic and acidic residues" evidence="1">
    <location>
        <begin position="321"/>
        <end position="331"/>
    </location>
</feature>
<feature type="compositionally biased region" description="Polar residues" evidence="1">
    <location>
        <begin position="383"/>
        <end position="393"/>
    </location>
</feature>